<dbReference type="InterPro" id="IPR027603">
    <property type="entry name" value="LIC12162"/>
</dbReference>
<evidence type="ECO:0000313" key="1">
    <source>
        <dbReference type="EMBL" id="NCI49088.1"/>
    </source>
</evidence>
<organism evidence="1 2">
    <name type="scientific">Sediminibacterium roseum</name>
    <dbReference type="NCBI Taxonomy" id="1978412"/>
    <lineage>
        <taxon>Bacteria</taxon>
        <taxon>Pseudomonadati</taxon>
        <taxon>Bacteroidota</taxon>
        <taxon>Chitinophagia</taxon>
        <taxon>Chitinophagales</taxon>
        <taxon>Chitinophagaceae</taxon>
        <taxon>Sediminibacterium</taxon>
    </lineage>
</organism>
<evidence type="ECO:0008006" key="3">
    <source>
        <dbReference type="Google" id="ProtNLM"/>
    </source>
</evidence>
<sequence>MIRGKKLVTTGFFPESVQQDDLIFAADWCFNGNQEMEEQFKGKVLQYPVKPQDAVEIREIILQVYLVLLSRLTCVYNERFGIKKPEKYYELLLGRWLYHFLHNVYERMALLNAAVKEHHPVRTDVCAPSIAFSFDSDDYNQKTYLSHTFNLRLFSAVARHIDGINFNVIETPETDIGWIRSQASGREKLASVYQNFLCAVNRIFTKKLILVVSPYYPSNTFINSLWFFWKSKFRVVHYRFNRVLSTPEATDAALRNKMADKIKMDNEDSLLTIASSILFSFIPHSFLENFQKLREEAIQWHRKNPNLQVLFTANAIHTEERFKYLTAEAPKAELWISQHGFGYGVNKVLSSEEYERKAATRYFTWGWGKDVLPNAKLVPPGNISYKEKSRILFTFPTISEYSGLLETPMVYSYDLPHYIQLSDSVMEGLEKEQREAVYIRQLKRTGLRYLPMPADLKIDQVPDFHSSLVNARIHLSNHFGTPFLESLAWNIPTVIIHPPLEGYLREDAIPDFEKLQRAKIIFTDPSEAANHLNEVYNDIDGWWQSENVQQAVKSFIYKYARPHQQWRSVWLRTFLQ</sequence>
<protein>
    <recommendedName>
        <fullName evidence="3">Transferase, LIC12162 family</fullName>
    </recommendedName>
</protein>
<reference evidence="1 2" key="1">
    <citation type="submission" date="2020-01" db="EMBL/GenBank/DDBJ databases">
        <title>Genome analysis.</title>
        <authorList>
            <person name="Wu S."/>
            <person name="Wang G."/>
        </authorList>
    </citation>
    <scope>NUCLEOTIDE SEQUENCE [LARGE SCALE GENOMIC DNA]</scope>
    <source>
        <strain evidence="1 2">SYL130</strain>
    </source>
</reference>
<comment type="caution">
    <text evidence="1">The sequence shown here is derived from an EMBL/GenBank/DDBJ whole genome shotgun (WGS) entry which is preliminary data.</text>
</comment>
<dbReference type="RefSeq" id="WP_161817385.1">
    <property type="nucleotide sequence ID" value="NZ_JAACJS010000002.1"/>
</dbReference>
<gene>
    <name evidence="1" type="ORF">GWC95_04085</name>
</gene>
<proteinExistence type="predicted"/>
<dbReference type="EMBL" id="JAACJS010000002">
    <property type="protein sequence ID" value="NCI49088.1"/>
    <property type="molecule type" value="Genomic_DNA"/>
</dbReference>
<keyword evidence="2" id="KW-1185">Reference proteome</keyword>
<accession>A0ABW9ZV43</accession>
<name>A0ABW9ZV43_9BACT</name>
<evidence type="ECO:0000313" key="2">
    <source>
        <dbReference type="Proteomes" id="UP000753802"/>
    </source>
</evidence>
<dbReference type="Proteomes" id="UP000753802">
    <property type="component" value="Unassembled WGS sequence"/>
</dbReference>
<dbReference type="NCBIfam" id="TIGR04331">
    <property type="entry name" value="o_ant_LIC12162"/>
    <property type="match status" value="1"/>
</dbReference>